<protein>
    <submittedName>
        <fullName evidence="1">Uncharacterized protein</fullName>
    </submittedName>
</protein>
<dbReference type="Proteomes" id="UP000308600">
    <property type="component" value="Unassembled WGS sequence"/>
</dbReference>
<organism evidence="1 2">
    <name type="scientific">Pluteus cervinus</name>
    <dbReference type="NCBI Taxonomy" id="181527"/>
    <lineage>
        <taxon>Eukaryota</taxon>
        <taxon>Fungi</taxon>
        <taxon>Dikarya</taxon>
        <taxon>Basidiomycota</taxon>
        <taxon>Agaricomycotina</taxon>
        <taxon>Agaricomycetes</taxon>
        <taxon>Agaricomycetidae</taxon>
        <taxon>Agaricales</taxon>
        <taxon>Pluteineae</taxon>
        <taxon>Pluteaceae</taxon>
        <taxon>Pluteus</taxon>
    </lineage>
</organism>
<accession>A0ACD3A2A7</accession>
<keyword evidence="2" id="KW-1185">Reference proteome</keyword>
<sequence>MCLCSRKIWSQWRSNTIRTYILGLVLHLVAIGDDTQIGEIEIGDAAAKAKAGAEDDEAPTAIGGGTTTLSLILTVKVEDWRDTNIPGLKLPLLVWDRWPEVQNEYEGARAVDGGGDGVAAIHELL</sequence>
<evidence type="ECO:0000313" key="1">
    <source>
        <dbReference type="EMBL" id="TFK59032.1"/>
    </source>
</evidence>
<reference evidence="1 2" key="1">
    <citation type="journal article" date="2019" name="Nat. Ecol. Evol.">
        <title>Megaphylogeny resolves global patterns of mushroom evolution.</title>
        <authorList>
            <person name="Varga T."/>
            <person name="Krizsan K."/>
            <person name="Foldi C."/>
            <person name="Dima B."/>
            <person name="Sanchez-Garcia M."/>
            <person name="Sanchez-Ramirez S."/>
            <person name="Szollosi G.J."/>
            <person name="Szarkandi J.G."/>
            <person name="Papp V."/>
            <person name="Albert L."/>
            <person name="Andreopoulos W."/>
            <person name="Angelini C."/>
            <person name="Antonin V."/>
            <person name="Barry K.W."/>
            <person name="Bougher N.L."/>
            <person name="Buchanan P."/>
            <person name="Buyck B."/>
            <person name="Bense V."/>
            <person name="Catcheside P."/>
            <person name="Chovatia M."/>
            <person name="Cooper J."/>
            <person name="Damon W."/>
            <person name="Desjardin D."/>
            <person name="Finy P."/>
            <person name="Geml J."/>
            <person name="Haridas S."/>
            <person name="Hughes K."/>
            <person name="Justo A."/>
            <person name="Karasinski D."/>
            <person name="Kautmanova I."/>
            <person name="Kiss B."/>
            <person name="Kocsube S."/>
            <person name="Kotiranta H."/>
            <person name="LaButti K.M."/>
            <person name="Lechner B.E."/>
            <person name="Liimatainen K."/>
            <person name="Lipzen A."/>
            <person name="Lukacs Z."/>
            <person name="Mihaltcheva S."/>
            <person name="Morgado L.N."/>
            <person name="Niskanen T."/>
            <person name="Noordeloos M.E."/>
            <person name="Ohm R.A."/>
            <person name="Ortiz-Santana B."/>
            <person name="Ovrebo C."/>
            <person name="Racz N."/>
            <person name="Riley R."/>
            <person name="Savchenko A."/>
            <person name="Shiryaev A."/>
            <person name="Soop K."/>
            <person name="Spirin V."/>
            <person name="Szebenyi C."/>
            <person name="Tomsovsky M."/>
            <person name="Tulloss R.E."/>
            <person name="Uehling J."/>
            <person name="Grigoriev I.V."/>
            <person name="Vagvolgyi C."/>
            <person name="Papp T."/>
            <person name="Martin F.M."/>
            <person name="Miettinen O."/>
            <person name="Hibbett D.S."/>
            <person name="Nagy L.G."/>
        </authorList>
    </citation>
    <scope>NUCLEOTIDE SEQUENCE [LARGE SCALE GENOMIC DNA]</scope>
    <source>
        <strain evidence="1 2">NL-1719</strain>
    </source>
</reference>
<evidence type="ECO:0000313" key="2">
    <source>
        <dbReference type="Proteomes" id="UP000308600"/>
    </source>
</evidence>
<name>A0ACD3A2A7_9AGAR</name>
<gene>
    <name evidence="1" type="ORF">BDN72DRAFT_865480</name>
</gene>
<dbReference type="EMBL" id="ML209101">
    <property type="protein sequence ID" value="TFK59032.1"/>
    <property type="molecule type" value="Genomic_DNA"/>
</dbReference>
<proteinExistence type="predicted"/>